<dbReference type="EMBL" id="U23414">
    <property type="protein sequence ID" value="AAC54777.1"/>
    <property type="molecule type" value="Genomic_RNA"/>
</dbReference>
<keyword evidence="1" id="KW-0812">Transmembrane</keyword>
<name>Q65976_9VIRU</name>
<dbReference type="Pfam" id="PF01307">
    <property type="entry name" value="Plant_vir_prot"/>
    <property type="match status" value="1"/>
</dbReference>
<dbReference type="Proteomes" id="UP000204100">
    <property type="component" value="Segment"/>
</dbReference>
<feature type="transmembrane region" description="Helical" evidence="1">
    <location>
        <begin position="78"/>
        <end position="94"/>
    </location>
</feature>
<dbReference type="KEGG" id="vg:1403441"/>
<protein>
    <submittedName>
        <fullName evidence="2">ORF 3; triple gene block protein</fullName>
    </submittedName>
</protein>
<evidence type="ECO:0000313" key="3">
    <source>
        <dbReference type="Proteomes" id="UP000204100"/>
    </source>
</evidence>
<sequence length="112" mass="12011">MSGHHHLTPPTDYSKAVLAAVIGISSSIFIHTITRSTNPHVGDNIHALPHGGYYRDGTKTVYYGGPGPTAVSASAGKFWAFLCIFTISGFLFFSNRHRTNSSCSCRPNLGAN</sequence>
<reference evidence="2" key="1">
    <citation type="journal article" date="1996" name="J. Gen. Virol.">
        <title>Characterization of cassava common mosaic virus and a defective RNA species.</title>
        <authorList>
            <person name="Calvert L.A."/>
            <person name="Cuervo M.I."/>
            <person name="Ospina M.D."/>
            <person name="Fauquet C.M."/>
            <person name="Ramirez B.C."/>
        </authorList>
    </citation>
    <scope>NUCLEOTIDE SEQUENCE [LARGE SCALE GENOMIC DNA]</scope>
    <source>
        <strain evidence="2">Brazilian</strain>
    </source>
</reference>
<organism evidence="2">
    <name type="scientific">Cassava common mosaic virus</name>
    <dbReference type="NCBI Taxonomy" id="39046"/>
    <lineage>
        <taxon>Viruses</taxon>
        <taxon>Riboviria</taxon>
        <taxon>Orthornavirae</taxon>
        <taxon>Kitrinoviricota</taxon>
        <taxon>Alsuviricetes</taxon>
        <taxon>Tymovirales</taxon>
        <taxon>Alphaflexiviridae</taxon>
        <taxon>Potexvirus</taxon>
        <taxon>Potexvirus marmormanihotis</taxon>
    </lineage>
</organism>
<accession>Q65976</accession>
<keyword evidence="3" id="KW-1185">Reference proteome</keyword>
<dbReference type="RefSeq" id="NP_042697.1">
    <property type="nucleotide sequence ID" value="NC_001658.1"/>
</dbReference>
<dbReference type="OrthoDB" id="20634at10239"/>
<dbReference type="GeneID" id="1403441"/>
<evidence type="ECO:0000256" key="1">
    <source>
        <dbReference type="SAM" id="Phobius"/>
    </source>
</evidence>
<feature type="transmembrane region" description="Helical" evidence="1">
    <location>
        <begin position="16"/>
        <end position="34"/>
    </location>
</feature>
<proteinExistence type="predicted"/>
<evidence type="ECO:0000313" key="2">
    <source>
        <dbReference type="EMBL" id="AAC54777.1"/>
    </source>
</evidence>
<dbReference type="InterPro" id="IPR001896">
    <property type="entry name" value="Plant_vir_prot"/>
</dbReference>
<keyword evidence="1" id="KW-1133">Transmembrane helix</keyword>
<keyword evidence="1" id="KW-0472">Membrane</keyword>